<evidence type="ECO:0000313" key="1">
    <source>
        <dbReference type="EMBL" id="ESK87559.1"/>
    </source>
</evidence>
<name>V2Y7A8_MONRO</name>
<protein>
    <submittedName>
        <fullName evidence="1">Uncharacterized protein</fullName>
    </submittedName>
</protein>
<comment type="caution">
    <text evidence="1">The sequence shown here is derived from an EMBL/GenBank/DDBJ whole genome shotgun (WGS) entry which is preliminary data.</text>
</comment>
<accession>V2Y7A8</accession>
<organism evidence="1 2">
    <name type="scientific">Moniliophthora roreri (strain MCA 2997)</name>
    <name type="common">Cocoa frosty pod rot fungus</name>
    <name type="synonym">Crinipellis roreri</name>
    <dbReference type="NCBI Taxonomy" id="1381753"/>
    <lineage>
        <taxon>Eukaryota</taxon>
        <taxon>Fungi</taxon>
        <taxon>Dikarya</taxon>
        <taxon>Basidiomycota</taxon>
        <taxon>Agaricomycotina</taxon>
        <taxon>Agaricomycetes</taxon>
        <taxon>Agaricomycetidae</taxon>
        <taxon>Agaricales</taxon>
        <taxon>Marasmiineae</taxon>
        <taxon>Marasmiaceae</taxon>
        <taxon>Moniliophthora</taxon>
    </lineage>
</organism>
<sequence length="105" mass="11827">MTADISSQRTSLKMMGISTGWETQNLGQRTGYWVLVELIEFGGLQNFRGIDDGIFPCQLQGLFSQVSPVEVENRYREGPVGISIGKGRKCQIATLRCWRKCIKKL</sequence>
<reference evidence="1 2" key="1">
    <citation type="journal article" date="2014" name="BMC Genomics">
        <title>Genome and secretome analysis of the hemibiotrophic fungal pathogen, Moniliophthora roreri, which causes frosty pod rot disease of cacao: mechanisms of the biotrophic and necrotrophic phases.</title>
        <authorList>
            <person name="Meinhardt L.W."/>
            <person name="Costa G.G.L."/>
            <person name="Thomazella D.P.T."/>
            <person name="Teixeira P.J.P.L."/>
            <person name="Carazzolle M.F."/>
            <person name="Schuster S.C."/>
            <person name="Carlson J.E."/>
            <person name="Guiltinan M.J."/>
            <person name="Mieczkowski P."/>
            <person name="Farmer A."/>
            <person name="Ramaraj T."/>
            <person name="Crozier J."/>
            <person name="Davis R.E."/>
            <person name="Shao J."/>
            <person name="Melnick R.L."/>
            <person name="Pereira G.A.G."/>
            <person name="Bailey B.A."/>
        </authorList>
    </citation>
    <scope>NUCLEOTIDE SEQUENCE [LARGE SCALE GENOMIC DNA]</scope>
    <source>
        <strain evidence="1 2">MCA 2997</strain>
    </source>
</reference>
<keyword evidence="2" id="KW-1185">Reference proteome</keyword>
<dbReference type="EMBL" id="AWSO01000767">
    <property type="protein sequence ID" value="ESK87559.1"/>
    <property type="molecule type" value="Genomic_DNA"/>
</dbReference>
<evidence type="ECO:0000313" key="2">
    <source>
        <dbReference type="Proteomes" id="UP000017559"/>
    </source>
</evidence>
<dbReference type="KEGG" id="mrr:Moror_2008"/>
<dbReference type="Proteomes" id="UP000017559">
    <property type="component" value="Unassembled WGS sequence"/>
</dbReference>
<dbReference type="HOGENOM" id="CLU_2237263_0_0_1"/>
<proteinExistence type="predicted"/>
<gene>
    <name evidence="1" type="ORF">Moror_2008</name>
</gene>
<dbReference type="AlphaFoldDB" id="V2Y7A8"/>